<dbReference type="AlphaFoldDB" id="A0A7D5TU73"/>
<dbReference type="EMBL" id="CP058909">
    <property type="protein sequence ID" value="QLH82074.1"/>
    <property type="molecule type" value="Genomic_DNA"/>
</dbReference>
<sequence>MNDIHTSVEKVFNRYRREVTTASLISHEISESIPDRVLQELDERGIERTGGVSEMILRRSGTDSLNTSSEFIDSILDETLLNRFDKLADWLYQDISELKDLEYNNTPAVDVLKIIHEKENSQGQNQRAVDISTDLKGVHKKTVGALLLKISNTPKAKPPWTQRPLIQVNPTNTSRTYSLTQYGKLTLISLFEPGEEHREWLHTLASHEDQKNSNYSSKMELVRSDSHPISNELSLAKEALKEVK</sequence>
<reference evidence="1 2" key="1">
    <citation type="submission" date="2020-07" db="EMBL/GenBank/DDBJ databases">
        <title>Halosimplex litoreum sp. nov. and Halosimplex rubrum sp. nov., isolated from different salt environments.</title>
        <authorList>
            <person name="Cui H."/>
        </authorList>
    </citation>
    <scope>NUCLEOTIDE SEQUENCE [LARGE SCALE GENOMIC DNA]</scope>
    <source>
        <strain evidence="1 2">R2</strain>
    </source>
</reference>
<dbReference type="KEGG" id="hpel:HZS54_10860"/>
<accession>A0A7D5TU73</accession>
<dbReference type="GeneID" id="56083095"/>
<dbReference type="RefSeq" id="WP_179922542.1">
    <property type="nucleotide sequence ID" value="NZ_CP058909.1"/>
</dbReference>
<organism evidence="1 2">
    <name type="scientific">Halosimplex pelagicum</name>
    <dbReference type="NCBI Taxonomy" id="869886"/>
    <lineage>
        <taxon>Archaea</taxon>
        <taxon>Methanobacteriati</taxon>
        <taxon>Methanobacteriota</taxon>
        <taxon>Stenosarchaea group</taxon>
        <taxon>Halobacteria</taxon>
        <taxon>Halobacteriales</taxon>
        <taxon>Haloarculaceae</taxon>
        <taxon>Halosimplex</taxon>
    </lineage>
</organism>
<dbReference type="OrthoDB" id="386791at2157"/>
<gene>
    <name evidence="1" type="ORF">HZS54_10860</name>
</gene>
<evidence type="ECO:0000313" key="1">
    <source>
        <dbReference type="EMBL" id="QLH82074.1"/>
    </source>
</evidence>
<keyword evidence="2" id="KW-1185">Reference proteome</keyword>
<dbReference type="Proteomes" id="UP000509346">
    <property type="component" value="Chromosome"/>
</dbReference>
<evidence type="ECO:0000313" key="2">
    <source>
        <dbReference type="Proteomes" id="UP000509346"/>
    </source>
</evidence>
<protein>
    <submittedName>
        <fullName evidence="1">Uncharacterized protein</fullName>
    </submittedName>
</protein>
<proteinExistence type="predicted"/>
<name>A0A7D5TU73_9EURY</name>